<evidence type="ECO:0000313" key="2">
    <source>
        <dbReference type="Proteomes" id="UP000295083"/>
    </source>
</evidence>
<keyword evidence="2" id="KW-1185">Reference proteome</keyword>
<name>A0A4R8PWF0_9PEZI</name>
<dbReference type="EMBL" id="QAPG01000171">
    <property type="protein sequence ID" value="TDZ29838.1"/>
    <property type="molecule type" value="Genomic_DNA"/>
</dbReference>
<accession>A0A4R8PWF0</accession>
<dbReference type="Proteomes" id="UP000295083">
    <property type="component" value="Unassembled WGS sequence"/>
</dbReference>
<protein>
    <submittedName>
        <fullName evidence="1">Uncharacterized protein</fullName>
    </submittedName>
</protein>
<comment type="caution">
    <text evidence="1">The sequence shown here is derived from an EMBL/GenBank/DDBJ whole genome shotgun (WGS) entry which is preliminary data.</text>
</comment>
<dbReference type="AlphaFoldDB" id="A0A4R8PWF0"/>
<evidence type="ECO:0000313" key="1">
    <source>
        <dbReference type="EMBL" id="TDZ29838.1"/>
    </source>
</evidence>
<organism evidence="1 2">
    <name type="scientific">Colletotrichum spinosum</name>
    <dbReference type="NCBI Taxonomy" id="1347390"/>
    <lineage>
        <taxon>Eukaryota</taxon>
        <taxon>Fungi</taxon>
        <taxon>Dikarya</taxon>
        <taxon>Ascomycota</taxon>
        <taxon>Pezizomycotina</taxon>
        <taxon>Sordariomycetes</taxon>
        <taxon>Hypocreomycetidae</taxon>
        <taxon>Glomerellales</taxon>
        <taxon>Glomerellaceae</taxon>
        <taxon>Colletotrichum</taxon>
        <taxon>Colletotrichum orbiculare species complex</taxon>
    </lineage>
</organism>
<gene>
    <name evidence="1" type="ORF">C8035_v004035</name>
</gene>
<sequence length="69" mass="7984">MVMTDGESSEASTPRWITEQAQTMALSITRLKNVDLETSQRNGPRWPWWARTWQRSYALFIIDVVAADL</sequence>
<proteinExistence type="predicted"/>
<reference evidence="1 2" key="1">
    <citation type="submission" date="2018-11" db="EMBL/GenBank/DDBJ databases">
        <title>Genome sequence and assembly of Colletotrichum spinosum.</title>
        <authorList>
            <person name="Gan P."/>
            <person name="Shirasu K."/>
        </authorList>
    </citation>
    <scope>NUCLEOTIDE SEQUENCE [LARGE SCALE GENOMIC DNA]</scope>
    <source>
        <strain evidence="1 2">CBS 515.97</strain>
    </source>
</reference>